<protein>
    <submittedName>
        <fullName evidence="1">Uncharacterized protein</fullName>
    </submittedName>
</protein>
<reference evidence="1" key="2">
    <citation type="journal article" date="2015" name="Data Brief">
        <title>Shoot transcriptome of the giant reed, Arundo donax.</title>
        <authorList>
            <person name="Barrero R.A."/>
            <person name="Guerrero F.D."/>
            <person name="Moolhuijzen P."/>
            <person name="Goolsby J.A."/>
            <person name="Tidwell J."/>
            <person name="Bellgard S.E."/>
            <person name="Bellgard M.I."/>
        </authorList>
    </citation>
    <scope>NUCLEOTIDE SEQUENCE</scope>
    <source>
        <tissue evidence="1">Shoot tissue taken approximately 20 cm above the soil surface</tissue>
    </source>
</reference>
<dbReference type="EMBL" id="GBRH01246429">
    <property type="protein sequence ID" value="JAD51466.1"/>
    <property type="molecule type" value="Transcribed_RNA"/>
</dbReference>
<sequence>MPRAELTFSLAWIELVDFQIELTII</sequence>
<reference evidence="1" key="1">
    <citation type="submission" date="2014-09" db="EMBL/GenBank/DDBJ databases">
        <authorList>
            <person name="Magalhaes I.L.F."/>
            <person name="Oliveira U."/>
            <person name="Santos F.R."/>
            <person name="Vidigal T.H.D.A."/>
            <person name="Brescovit A.D."/>
            <person name="Santos A.J."/>
        </authorList>
    </citation>
    <scope>NUCLEOTIDE SEQUENCE</scope>
    <source>
        <tissue evidence="1">Shoot tissue taken approximately 20 cm above the soil surface</tissue>
    </source>
</reference>
<dbReference type="AlphaFoldDB" id="A0A0A9AJX4"/>
<evidence type="ECO:0000313" key="1">
    <source>
        <dbReference type="EMBL" id="JAD51466.1"/>
    </source>
</evidence>
<organism evidence="1">
    <name type="scientific">Arundo donax</name>
    <name type="common">Giant reed</name>
    <name type="synonym">Donax arundinaceus</name>
    <dbReference type="NCBI Taxonomy" id="35708"/>
    <lineage>
        <taxon>Eukaryota</taxon>
        <taxon>Viridiplantae</taxon>
        <taxon>Streptophyta</taxon>
        <taxon>Embryophyta</taxon>
        <taxon>Tracheophyta</taxon>
        <taxon>Spermatophyta</taxon>
        <taxon>Magnoliopsida</taxon>
        <taxon>Liliopsida</taxon>
        <taxon>Poales</taxon>
        <taxon>Poaceae</taxon>
        <taxon>PACMAD clade</taxon>
        <taxon>Arundinoideae</taxon>
        <taxon>Arundineae</taxon>
        <taxon>Arundo</taxon>
    </lineage>
</organism>
<name>A0A0A9AJX4_ARUDO</name>
<accession>A0A0A9AJX4</accession>
<proteinExistence type="predicted"/>